<evidence type="ECO:0000256" key="3">
    <source>
        <dbReference type="ARBA" id="ARBA00022771"/>
    </source>
</evidence>
<dbReference type="Proteomes" id="UP000478052">
    <property type="component" value="Unassembled WGS sequence"/>
</dbReference>
<evidence type="ECO:0000259" key="8">
    <source>
        <dbReference type="Pfam" id="PF05699"/>
    </source>
</evidence>
<evidence type="ECO:0000256" key="1">
    <source>
        <dbReference type="ARBA" id="ARBA00004123"/>
    </source>
</evidence>
<comment type="subcellular location">
    <subcellularLocation>
        <location evidence="1">Nucleus</location>
    </subcellularLocation>
</comment>
<dbReference type="EMBL" id="VUJU01004601">
    <property type="protein sequence ID" value="KAF0753842.1"/>
    <property type="molecule type" value="Genomic_DNA"/>
</dbReference>
<dbReference type="Pfam" id="PF02892">
    <property type="entry name" value="zf-BED"/>
    <property type="match status" value="1"/>
</dbReference>
<gene>
    <name evidence="9" type="ORF">FWK35_00020256</name>
</gene>
<evidence type="ECO:0000313" key="10">
    <source>
        <dbReference type="Proteomes" id="UP000478052"/>
    </source>
</evidence>
<evidence type="ECO:0000256" key="6">
    <source>
        <dbReference type="ARBA" id="ARBA00023242"/>
    </source>
</evidence>
<comment type="caution">
    <text evidence="9">The sequence shown here is derived from an EMBL/GenBank/DDBJ whole genome shotgun (WGS) entry which is preliminary data.</text>
</comment>
<keyword evidence="4" id="KW-0862">Zinc</keyword>
<dbReference type="PANTHER" id="PTHR46880:SF5">
    <property type="entry name" value="DUF4371 DOMAIN-CONTAINING PROTEIN"/>
    <property type="match status" value="1"/>
</dbReference>
<keyword evidence="6" id="KW-0539">Nucleus</keyword>
<dbReference type="SMART" id="SM00614">
    <property type="entry name" value="ZnF_BED"/>
    <property type="match status" value="1"/>
</dbReference>
<evidence type="ECO:0000259" key="7">
    <source>
        <dbReference type="Pfam" id="PF02892"/>
    </source>
</evidence>
<organism evidence="9 10">
    <name type="scientific">Aphis craccivora</name>
    <name type="common">Cowpea aphid</name>
    <dbReference type="NCBI Taxonomy" id="307492"/>
    <lineage>
        <taxon>Eukaryota</taxon>
        <taxon>Metazoa</taxon>
        <taxon>Ecdysozoa</taxon>
        <taxon>Arthropoda</taxon>
        <taxon>Hexapoda</taxon>
        <taxon>Insecta</taxon>
        <taxon>Pterygota</taxon>
        <taxon>Neoptera</taxon>
        <taxon>Paraneoptera</taxon>
        <taxon>Hemiptera</taxon>
        <taxon>Sternorrhyncha</taxon>
        <taxon>Aphidomorpha</taxon>
        <taxon>Aphidoidea</taxon>
        <taxon>Aphididae</taxon>
        <taxon>Aphidini</taxon>
        <taxon>Aphis</taxon>
        <taxon>Aphis</taxon>
    </lineage>
</organism>
<dbReference type="GO" id="GO:0003677">
    <property type="term" value="F:DNA binding"/>
    <property type="evidence" value="ECO:0007669"/>
    <property type="project" value="UniProtKB-KW"/>
</dbReference>
<dbReference type="OrthoDB" id="1607513at2759"/>
<dbReference type="AlphaFoldDB" id="A0A6G0YDF5"/>
<keyword evidence="3" id="KW-0863">Zinc-finger</keyword>
<evidence type="ECO:0000256" key="2">
    <source>
        <dbReference type="ARBA" id="ARBA00022723"/>
    </source>
</evidence>
<dbReference type="InterPro" id="IPR003656">
    <property type="entry name" value="Znf_BED"/>
</dbReference>
<accession>A0A6G0YDF5</accession>
<protein>
    <submittedName>
        <fullName evidence="9">Zinc finger MYM-type protein 1-like</fullName>
    </submittedName>
</protein>
<keyword evidence="5" id="KW-0238">DNA-binding</keyword>
<dbReference type="PANTHER" id="PTHR46880">
    <property type="entry name" value="RAS-ASSOCIATING DOMAIN-CONTAINING PROTEIN"/>
    <property type="match status" value="1"/>
</dbReference>
<dbReference type="GO" id="GO:0008270">
    <property type="term" value="F:zinc ion binding"/>
    <property type="evidence" value="ECO:0007669"/>
    <property type="project" value="UniProtKB-KW"/>
</dbReference>
<evidence type="ECO:0000256" key="5">
    <source>
        <dbReference type="ARBA" id="ARBA00023125"/>
    </source>
</evidence>
<dbReference type="GO" id="GO:0005634">
    <property type="term" value="C:nucleus"/>
    <property type="evidence" value="ECO:0007669"/>
    <property type="project" value="UniProtKB-SubCell"/>
</dbReference>
<proteinExistence type="predicted"/>
<keyword evidence="10" id="KW-1185">Reference proteome</keyword>
<evidence type="ECO:0000313" key="9">
    <source>
        <dbReference type="EMBL" id="KAF0753842.1"/>
    </source>
</evidence>
<dbReference type="GO" id="GO:0046983">
    <property type="term" value="F:protein dimerization activity"/>
    <property type="evidence" value="ECO:0007669"/>
    <property type="project" value="InterPro"/>
</dbReference>
<dbReference type="InterPro" id="IPR008906">
    <property type="entry name" value="HATC_C_dom"/>
</dbReference>
<evidence type="ECO:0000256" key="4">
    <source>
        <dbReference type="ARBA" id="ARBA00022833"/>
    </source>
</evidence>
<sequence>MLMIKKTAFSEESQELAKATESFISLDYNNALYFINHYKDLFSINTECLKSEMIVARNCAIQLTEKFGLKELKQVIIALVLPISSASCERSFSVMRRIKSWTRTTMGKERLSYLSVIHIERDILIWVTLGVMGKAPHTSVDTKICLFLFLHFYIILTNFNKILKGNYFPLLKSQNFFEMSNSRKLRSDMWRYFMYVDEHYAKSDICKTKISHKTTISNLKKHIERKHPLINLQPEVDDVINQPSRGMWGKVDTFIFID</sequence>
<dbReference type="Pfam" id="PF05699">
    <property type="entry name" value="Dimer_Tnp_hAT"/>
    <property type="match status" value="1"/>
</dbReference>
<feature type="domain" description="HAT C-terminal dimerisation" evidence="8">
    <location>
        <begin position="76"/>
        <end position="122"/>
    </location>
</feature>
<reference evidence="9 10" key="1">
    <citation type="submission" date="2019-08" db="EMBL/GenBank/DDBJ databases">
        <title>Whole genome of Aphis craccivora.</title>
        <authorList>
            <person name="Voronova N.V."/>
            <person name="Shulinski R.S."/>
            <person name="Bandarenka Y.V."/>
            <person name="Zhorov D.G."/>
            <person name="Warner D."/>
        </authorList>
    </citation>
    <scope>NUCLEOTIDE SEQUENCE [LARGE SCALE GENOMIC DNA]</scope>
    <source>
        <strain evidence="9">180601</strain>
        <tissue evidence="9">Whole Body</tissue>
    </source>
</reference>
<name>A0A6G0YDF5_APHCR</name>
<feature type="domain" description="BED-type" evidence="7">
    <location>
        <begin position="188"/>
        <end position="228"/>
    </location>
</feature>
<keyword evidence="2" id="KW-0479">Metal-binding</keyword>